<evidence type="ECO:0000256" key="2">
    <source>
        <dbReference type="SAM" id="SignalP"/>
    </source>
</evidence>
<sequence length="159" mass="16830">MKFFSLVNCAILAASCSMVAAAPSGQQTQRSVSDIMPLLKRDPSGAGFTHLGSDKVLRSFDAHLNVLDAAALDGRAVDTTTASLLNEARAARERSLQHITTTARTTPKRSGGSGLDERQAQSCVSENCPDDAYCKGLSLYGYNCSSCFMVETGIGNCQT</sequence>
<comment type="caution">
    <text evidence="3">The sequence shown here is derived from an EMBL/GenBank/DDBJ whole genome shotgun (WGS) entry which is preliminary data.</text>
</comment>
<dbReference type="PROSITE" id="PS51257">
    <property type="entry name" value="PROKAR_LIPOPROTEIN"/>
    <property type="match status" value="1"/>
</dbReference>
<organism evidence="3 4">
    <name type="scientific">Diplogelasinospora grovesii</name>
    <dbReference type="NCBI Taxonomy" id="303347"/>
    <lineage>
        <taxon>Eukaryota</taxon>
        <taxon>Fungi</taxon>
        <taxon>Dikarya</taxon>
        <taxon>Ascomycota</taxon>
        <taxon>Pezizomycotina</taxon>
        <taxon>Sordariomycetes</taxon>
        <taxon>Sordariomycetidae</taxon>
        <taxon>Sordariales</taxon>
        <taxon>Diplogelasinosporaceae</taxon>
        <taxon>Diplogelasinospora</taxon>
    </lineage>
</organism>
<dbReference type="Proteomes" id="UP001303473">
    <property type="component" value="Unassembled WGS sequence"/>
</dbReference>
<keyword evidence="2" id="KW-0732">Signal</keyword>
<name>A0AAN6S461_9PEZI</name>
<dbReference type="AlphaFoldDB" id="A0AAN6S461"/>
<reference evidence="4" key="1">
    <citation type="journal article" date="2023" name="Mol. Phylogenet. Evol.">
        <title>Genome-scale phylogeny and comparative genomics of the fungal order Sordariales.</title>
        <authorList>
            <person name="Hensen N."/>
            <person name="Bonometti L."/>
            <person name="Westerberg I."/>
            <person name="Brannstrom I.O."/>
            <person name="Guillou S."/>
            <person name="Cros-Aarteil S."/>
            <person name="Calhoun S."/>
            <person name="Haridas S."/>
            <person name="Kuo A."/>
            <person name="Mondo S."/>
            <person name="Pangilinan J."/>
            <person name="Riley R."/>
            <person name="LaButti K."/>
            <person name="Andreopoulos B."/>
            <person name="Lipzen A."/>
            <person name="Chen C."/>
            <person name="Yan M."/>
            <person name="Daum C."/>
            <person name="Ng V."/>
            <person name="Clum A."/>
            <person name="Steindorff A."/>
            <person name="Ohm R.A."/>
            <person name="Martin F."/>
            <person name="Silar P."/>
            <person name="Natvig D.O."/>
            <person name="Lalanne C."/>
            <person name="Gautier V."/>
            <person name="Ament-Velasquez S.L."/>
            <person name="Kruys A."/>
            <person name="Hutchinson M.I."/>
            <person name="Powell A.J."/>
            <person name="Barry K."/>
            <person name="Miller A.N."/>
            <person name="Grigoriev I.V."/>
            <person name="Debuchy R."/>
            <person name="Gladieux P."/>
            <person name="Hiltunen Thoren M."/>
            <person name="Johannesson H."/>
        </authorList>
    </citation>
    <scope>NUCLEOTIDE SEQUENCE [LARGE SCALE GENOMIC DNA]</scope>
    <source>
        <strain evidence="4">CBS 340.73</strain>
    </source>
</reference>
<dbReference type="EMBL" id="MU853796">
    <property type="protein sequence ID" value="KAK3940472.1"/>
    <property type="molecule type" value="Genomic_DNA"/>
</dbReference>
<evidence type="ECO:0000313" key="4">
    <source>
        <dbReference type="Proteomes" id="UP001303473"/>
    </source>
</evidence>
<protein>
    <submittedName>
        <fullName evidence="3">Uncharacterized protein</fullName>
    </submittedName>
</protein>
<evidence type="ECO:0000256" key="1">
    <source>
        <dbReference type="SAM" id="MobiDB-lite"/>
    </source>
</evidence>
<feature type="signal peptide" evidence="2">
    <location>
        <begin position="1"/>
        <end position="21"/>
    </location>
</feature>
<feature type="region of interest" description="Disordered" evidence="1">
    <location>
        <begin position="99"/>
        <end position="120"/>
    </location>
</feature>
<proteinExistence type="predicted"/>
<accession>A0AAN6S461</accession>
<keyword evidence="4" id="KW-1185">Reference proteome</keyword>
<feature type="chain" id="PRO_5042939560" evidence="2">
    <location>
        <begin position="22"/>
        <end position="159"/>
    </location>
</feature>
<evidence type="ECO:0000313" key="3">
    <source>
        <dbReference type="EMBL" id="KAK3940472.1"/>
    </source>
</evidence>
<gene>
    <name evidence="3" type="ORF">QBC46DRAFT_288431</name>
</gene>